<dbReference type="NCBIfam" id="NF033788">
    <property type="entry name" value="HTH_metalloreg"/>
    <property type="match status" value="1"/>
</dbReference>
<reference evidence="5 6" key="1">
    <citation type="submission" date="2018-08" db="EMBL/GenBank/DDBJ databases">
        <title>The first complete genome of Treponema rectale (CHPAT), a commensal spirochete of the bovine rectum.</title>
        <authorList>
            <person name="Staton G.J."/>
            <person name="Clegg S.R."/>
            <person name="Carter S.D."/>
            <person name="Radford A.D."/>
            <person name="Darby A."/>
            <person name="Hall N."/>
            <person name="Birtles R.J."/>
            <person name="Evans N.J."/>
        </authorList>
    </citation>
    <scope>NUCLEOTIDE SEQUENCE [LARGE SCALE GENOMIC DNA]</scope>
    <source>
        <strain evidence="5 6">CHPA</strain>
    </source>
</reference>
<proteinExistence type="predicted"/>
<dbReference type="InterPro" id="IPR011991">
    <property type="entry name" value="ArsR-like_HTH"/>
</dbReference>
<dbReference type="CDD" id="cd00090">
    <property type="entry name" value="HTH_ARSR"/>
    <property type="match status" value="1"/>
</dbReference>
<dbReference type="AlphaFoldDB" id="A0A7M1XP49"/>
<evidence type="ECO:0000256" key="1">
    <source>
        <dbReference type="ARBA" id="ARBA00023015"/>
    </source>
</evidence>
<dbReference type="PANTHER" id="PTHR43132:SF6">
    <property type="entry name" value="HTH-TYPE TRANSCRIPTIONAL REPRESSOR CZRA"/>
    <property type="match status" value="1"/>
</dbReference>
<dbReference type="PANTHER" id="PTHR43132">
    <property type="entry name" value="ARSENICAL RESISTANCE OPERON REPRESSOR ARSR-RELATED"/>
    <property type="match status" value="1"/>
</dbReference>
<dbReference type="PRINTS" id="PR00778">
    <property type="entry name" value="HTHARSR"/>
</dbReference>
<dbReference type="Gene3D" id="1.10.10.10">
    <property type="entry name" value="Winged helix-like DNA-binding domain superfamily/Winged helix DNA-binding domain"/>
    <property type="match status" value="1"/>
</dbReference>
<dbReference type="InterPro" id="IPR036390">
    <property type="entry name" value="WH_DNA-bd_sf"/>
</dbReference>
<dbReference type="Proteomes" id="UP000593591">
    <property type="component" value="Chromosome"/>
</dbReference>
<name>A0A7M1XP49_9SPIR</name>
<evidence type="ECO:0000313" key="5">
    <source>
        <dbReference type="EMBL" id="QOS40845.1"/>
    </source>
</evidence>
<dbReference type="SMART" id="SM00418">
    <property type="entry name" value="HTH_ARSR"/>
    <property type="match status" value="1"/>
</dbReference>
<keyword evidence="3" id="KW-0804">Transcription</keyword>
<evidence type="ECO:0000313" key="6">
    <source>
        <dbReference type="Proteomes" id="UP000593591"/>
    </source>
</evidence>
<dbReference type="KEGG" id="trc:DYE49_10430"/>
<dbReference type="InterPro" id="IPR036388">
    <property type="entry name" value="WH-like_DNA-bd_sf"/>
</dbReference>
<evidence type="ECO:0000259" key="4">
    <source>
        <dbReference type="PROSITE" id="PS50987"/>
    </source>
</evidence>
<keyword evidence="2" id="KW-0238">DNA-binding</keyword>
<dbReference type="SUPFAM" id="SSF46785">
    <property type="entry name" value="Winged helix' DNA-binding domain"/>
    <property type="match status" value="1"/>
</dbReference>
<gene>
    <name evidence="5" type="ORF">DYE49_10430</name>
</gene>
<accession>A0A7M1XP49</accession>
<dbReference type="Pfam" id="PF01022">
    <property type="entry name" value="HTH_5"/>
    <property type="match status" value="1"/>
</dbReference>
<dbReference type="GO" id="GO:0003677">
    <property type="term" value="F:DNA binding"/>
    <property type="evidence" value="ECO:0007669"/>
    <property type="project" value="UniProtKB-KW"/>
</dbReference>
<dbReference type="InterPro" id="IPR001845">
    <property type="entry name" value="HTH_ArsR_DNA-bd_dom"/>
</dbReference>
<keyword evidence="1" id="KW-0805">Transcription regulation</keyword>
<sequence>MLICLYKYISRRLCVMKKESKAAEVDESMLFNLAELFKIFGDSTRIKILHSLLNAELSVTEISQKLEMTQPAISQQLRVLKSSGLVKFRRDGKLVIYSLADEHVSLILNVGIEHLSE</sequence>
<evidence type="ECO:0000256" key="2">
    <source>
        <dbReference type="ARBA" id="ARBA00023125"/>
    </source>
</evidence>
<dbReference type="PROSITE" id="PS50987">
    <property type="entry name" value="HTH_ARSR_2"/>
    <property type="match status" value="1"/>
</dbReference>
<organism evidence="5 6">
    <name type="scientific">Treponema rectale</name>
    <dbReference type="NCBI Taxonomy" id="744512"/>
    <lineage>
        <taxon>Bacteria</taxon>
        <taxon>Pseudomonadati</taxon>
        <taxon>Spirochaetota</taxon>
        <taxon>Spirochaetia</taxon>
        <taxon>Spirochaetales</taxon>
        <taxon>Treponemataceae</taxon>
        <taxon>Treponema</taxon>
    </lineage>
</organism>
<dbReference type="EMBL" id="CP031517">
    <property type="protein sequence ID" value="QOS40845.1"/>
    <property type="molecule type" value="Genomic_DNA"/>
</dbReference>
<dbReference type="GO" id="GO:0003700">
    <property type="term" value="F:DNA-binding transcription factor activity"/>
    <property type="evidence" value="ECO:0007669"/>
    <property type="project" value="InterPro"/>
</dbReference>
<feature type="domain" description="HTH arsR-type" evidence="4">
    <location>
        <begin position="25"/>
        <end position="117"/>
    </location>
</feature>
<evidence type="ECO:0000256" key="3">
    <source>
        <dbReference type="ARBA" id="ARBA00023163"/>
    </source>
</evidence>
<protein>
    <submittedName>
        <fullName evidence="5">ArsR family transcriptional regulator</fullName>
    </submittedName>
</protein>
<dbReference type="InterPro" id="IPR051011">
    <property type="entry name" value="Metal_resp_trans_reg"/>
</dbReference>